<evidence type="ECO:0000256" key="1">
    <source>
        <dbReference type="ARBA" id="ARBA00007118"/>
    </source>
</evidence>
<reference evidence="10 11" key="1">
    <citation type="submission" date="2019-08" db="EMBL/GenBank/DDBJ databases">
        <authorList>
            <person name="Hu J."/>
        </authorList>
    </citation>
    <scope>NUCLEOTIDE SEQUENCE [LARGE SCALE GENOMIC DNA]</scope>
    <source>
        <strain evidence="10 11">NEAU-184</strain>
    </source>
</reference>
<evidence type="ECO:0000256" key="2">
    <source>
        <dbReference type="ARBA" id="ARBA00022630"/>
    </source>
</evidence>
<comment type="cofactor">
    <cofactor evidence="8">
        <name>FMN</name>
        <dbReference type="ChEBI" id="CHEBI:58210"/>
    </cofactor>
    <text evidence="8">Binds 1 FMN per subunit.</text>
</comment>
<dbReference type="EMBL" id="VSSB01000001">
    <property type="protein sequence ID" value="TYL54436.1"/>
    <property type="molecule type" value="Genomic_DNA"/>
</dbReference>
<gene>
    <name evidence="10" type="ORF">FYC51_12880</name>
</gene>
<dbReference type="Pfam" id="PF00881">
    <property type="entry name" value="Nitroreductase"/>
    <property type="match status" value="1"/>
</dbReference>
<evidence type="ECO:0000256" key="5">
    <source>
        <dbReference type="ARBA" id="ARBA00023002"/>
    </source>
</evidence>
<dbReference type="InterPro" id="IPR052530">
    <property type="entry name" value="NAD(P)H_nitroreductase"/>
</dbReference>
<keyword evidence="5 7" id="KW-0560">Oxidoreductase</keyword>
<dbReference type="EC" id="1.-.-.-" evidence="7"/>
<dbReference type="PANTHER" id="PTHR43821">
    <property type="entry name" value="NAD(P)H NITROREDUCTASE YDJA-RELATED"/>
    <property type="match status" value="1"/>
</dbReference>
<dbReference type="InterPro" id="IPR026021">
    <property type="entry name" value="YdjA-like"/>
</dbReference>
<protein>
    <recommendedName>
        <fullName evidence="7">Putative NAD(P)H nitroreductase</fullName>
        <ecNumber evidence="7">1.-.-.-</ecNumber>
    </recommendedName>
</protein>
<evidence type="ECO:0000256" key="3">
    <source>
        <dbReference type="ARBA" id="ARBA00022643"/>
    </source>
</evidence>
<keyword evidence="4 7" id="KW-0521">NADP</keyword>
<dbReference type="GO" id="GO:0016491">
    <property type="term" value="F:oxidoreductase activity"/>
    <property type="evidence" value="ECO:0007669"/>
    <property type="project" value="UniProtKB-UniRule"/>
</dbReference>
<dbReference type="AlphaFoldDB" id="A0A5S4V5X6"/>
<keyword evidence="6 7" id="KW-0520">NAD</keyword>
<keyword evidence="11" id="KW-1185">Reference proteome</keyword>
<feature type="binding site" evidence="8">
    <location>
        <position position="36"/>
    </location>
    <ligand>
        <name>FMN</name>
        <dbReference type="ChEBI" id="CHEBI:58210"/>
        <note>ligand shared between dimeric partners</note>
    </ligand>
</feature>
<dbReference type="InterPro" id="IPR000415">
    <property type="entry name" value="Nitroreductase-like"/>
</dbReference>
<name>A0A5S4V5X6_9MICO</name>
<feature type="binding site" evidence="8">
    <location>
        <position position="40"/>
    </location>
    <ligand>
        <name>FMN</name>
        <dbReference type="ChEBI" id="CHEBI:58210"/>
        <note>ligand shared between dimeric partners</note>
    </ligand>
</feature>
<dbReference type="PANTHER" id="PTHR43821:SF1">
    <property type="entry name" value="NAD(P)H NITROREDUCTASE YDJA-RELATED"/>
    <property type="match status" value="1"/>
</dbReference>
<organism evidence="10 11">
    <name type="scientific">Agromyces mariniharenae</name>
    <dbReference type="NCBI Taxonomy" id="2604423"/>
    <lineage>
        <taxon>Bacteria</taxon>
        <taxon>Bacillati</taxon>
        <taxon>Actinomycetota</taxon>
        <taxon>Actinomycetes</taxon>
        <taxon>Micrococcales</taxon>
        <taxon>Microbacteriaceae</taxon>
        <taxon>Agromyces</taxon>
    </lineage>
</organism>
<evidence type="ECO:0000313" key="10">
    <source>
        <dbReference type="EMBL" id="TYL54436.1"/>
    </source>
</evidence>
<feature type="domain" description="Nitroreductase" evidence="9">
    <location>
        <begin position="10"/>
        <end position="160"/>
    </location>
</feature>
<dbReference type="Gene3D" id="3.40.109.10">
    <property type="entry name" value="NADH Oxidase"/>
    <property type="match status" value="1"/>
</dbReference>
<evidence type="ECO:0000256" key="8">
    <source>
        <dbReference type="PIRSR" id="PIRSR000232-1"/>
    </source>
</evidence>
<dbReference type="SUPFAM" id="SSF55469">
    <property type="entry name" value="FMN-dependent nitroreductase-like"/>
    <property type="match status" value="1"/>
</dbReference>
<dbReference type="InterPro" id="IPR029479">
    <property type="entry name" value="Nitroreductase"/>
</dbReference>
<evidence type="ECO:0000313" key="11">
    <source>
        <dbReference type="Proteomes" id="UP000325243"/>
    </source>
</evidence>
<evidence type="ECO:0000256" key="6">
    <source>
        <dbReference type="ARBA" id="ARBA00023027"/>
    </source>
</evidence>
<proteinExistence type="inferred from homology"/>
<evidence type="ECO:0000256" key="7">
    <source>
        <dbReference type="PIRNR" id="PIRNR000232"/>
    </source>
</evidence>
<sequence length="184" mass="19199">MGSALEAALARRSASKVTDAAPDDAALLELLEAASRVADHASLRPWRVVALRGAARERLGAALAAAAGGEGDAAAKLAGKPLRAPLLLAVVAVTIPDHEKVPVWEQEASAAGVAHVLSLLLDEAGWGVMWRTGPFTRHPLVAEVHGLAANEHLLGWLYVGGLPDGRRTDRRSDPIAASRLTVLD</sequence>
<evidence type="ECO:0000259" key="9">
    <source>
        <dbReference type="Pfam" id="PF00881"/>
    </source>
</evidence>
<dbReference type="PIRSF" id="PIRSF000232">
    <property type="entry name" value="YdjA"/>
    <property type="match status" value="1"/>
</dbReference>
<keyword evidence="2 7" id="KW-0285">Flavoprotein</keyword>
<dbReference type="Proteomes" id="UP000325243">
    <property type="component" value="Unassembled WGS sequence"/>
</dbReference>
<keyword evidence="3 7" id="KW-0288">FMN</keyword>
<feature type="binding site" description="in other chain" evidence="8">
    <location>
        <begin position="130"/>
        <end position="132"/>
    </location>
    <ligand>
        <name>FMN</name>
        <dbReference type="ChEBI" id="CHEBI:58210"/>
        <note>ligand shared between dimeric partners</note>
    </ligand>
</feature>
<evidence type="ECO:0000256" key="4">
    <source>
        <dbReference type="ARBA" id="ARBA00022857"/>
    </source>
</evidence>
<comment type="caution">
    <text evidence="10">The sequence shown here is derived from an EMBL/GenBank/DDBJ whole genome shotgun (WGS) entry which is preliminary data.</text>
</comment>
<dbReference type="RefSeq" id="WP_148733967.1">
    <property type="nucleotide sequence ID" value="NZ_VSSB01000001.1"/>
</dbReference>
<feature type="binding site" description="in other chain" evidence="8">
    <location>
        <begin position="11"/>
        <end position="13"/>
    </location>
    <ligand>
        <name>FMN</name>
        <dbReference type="ChEBI" id="CHEBI:58210"/>
        <note>ligand shared between dimeric partners</note>
    </ligand>
</feature>
<accession>A0A5S4V5X6</accession>
<comment type="similarity">
    <text evidence="1 7">Belongs to the nitroreductase family.</text>
</comment>